<sequence>MMDMPVMVARQVDDARLSRGAAETVATKAAATERTLRNFILDWVWIELGFRFLHGM</sequence>
<keyword evidence="2" id="KW-1185">Reference proteome</keyword>
<dbReference type="AlphaFoldDB" id="A0A1Y2HBV5"/>
<comment type="caution">
    <text evidence="1">The sequence shown here is derived from an EMBL/GenBank/DDBJ whole genome shotgun (WGS) entry which is preliminary data.</text>
</comment>
<name>A0A1Y2HBV5_9FUNG</name>
<evidence type="ECO:0000313" key="2">
    <source>
        <dbReference type="Proteomes" id="UP000193411"/>
    </source>
</evidence>
<gene>
    <name evidence="1" type="ORF">BCR44DRAFT_1440963</name>
</gene>
<dbReference type="Proteomes" id="UP000193411">
    <property type="component" value="Unassembled WGS sequence"/>
</dbReference>
<reference evidence="1 2" key="1">
    <citation type="submission" date="2016-07" db="EMBL/GenBank/DDBJ databases">
        <title>Pervasive Adenine N6-methylation of Active Genes in Fungi.</title>
        <authorList>
            <consortium name="DOE Joint Genome Institute"/>
            <person name="Mondo S.J."/>
            <person name="Dannebaum R.O."/>
            <person name="Kuo R.C."/>
            <person name="Labutti K."/>
            <person name="Haridas S."/>
            <person name="Kuo A."/>
            <person name="Salamov A."/>
            <person name="Ahrendt S.R."/>
            <person name="Lipzen A."/>
            <person name="Sullivan W."/>
            <person name="Andreopoulos W.B."/>
            <person name="Clum A."/>
            <person name="Lindquist E."/>
            <person name="Daum C."/>
            <person name="Ramamoorthy G.K."/>
            <person name="Gryganskyi A."/>
            <person name="Culley D."/>
            <person name="Magnuson J.K."/>
            <person name="James T.Y."/>
            <person name="O'Malley M.A."/>
            <person name="Stajich J.E."/>
            <person name="Spatafora J.W."/>
            <person name="Visel A."/>
            <person name="Grigoriev I.V."/>
        </authorList>
    </citation>
    <scope>NUCLEOTIDE SEQUENCE [LARGE SCALE GENOMIC DNA]</scope>
    <source>
        <strain evidence="1 2">PL171</strain>
    </source>
</reference>
<dbReference type="EMBL" id="MCFL01000051">
    <property type="protein sequence ID" value="ORZ32056.1"/>
    <property type="molecule type" value="Genomic_DNA"/>
</dbReference>
<evidence type="ECO:0000313" key="1">
    <source>
        <dbReference type="EMBL" id="ORZ32056.1"/>
    </source>
</evidence>
<protein>
    <submittedName>
        <fullName evidence="1">Uncharacterized protein</fullName>
    </submittedName>
</protein>
<accession>A0A1Y2HBV5</accession>
<organism evidence="1 2">
    <name type="scientific">Catenaria anguillulae PL171</name>
    <dbReference type="NCBI Taxonomy" id="765915"/>
    <lineage>
        <taxon>Eukaryota</taxon>
        <taxon>Fungi</taxon>
        <taxon>Fungi incertae sedis</taxon>
        <taxon>Blastocladiomycota</taxon>
        <taxon>Blastocladiomycetes</taxon>
        <taxon>Blastocladiales</taxon>
        <taxon>Catenariaceae</taxon>
        <taxon>Catenaria</taxon>
    </lineage>
</organism>
<proteinExistence type="predicted"/>